<name>A0A8X7CE12_9ARAC</name>
<organism evidence="1 2">
    <name type="scientific">Trichonephila inaurata madagascariensis</name>
    <dbReference type="NCBI Taxonomy" id="2747483"/>
    <lineage>
        <taxon>Eukaryota</taxon>
        <taxon>Metazoa</taxon>
        <taxon>Ecdysozoa</taxon>
        <taxon>Arthropoda</taxon>
        <taxon>Chelicerata</taxon>
        <taxon>Arachnida</taxon>
        <taxon>Araneae</taxon>
        <taxon>Araneomorphae</taxon>
        <taxon>Entelegynae</taxon>
        <taxon>Araneoidea</taxon>
        <taxon>Nephilidae</taxon>
        <taxon>Trichonephila</taxon>
        <taxon>Trichonephila inaurata</taxon>
    </lineage>
</organism>
<keyword evidence="2" id="KW-1185">Reference proteome</keyword>
<comment type="caution">
    <text evidence="1">The sequence shown here is derived from an EMBL/GenBank/DDBJ whole genome shotgun (WGS) entry which is preliminary data.</text>
</comment>
<gene>
    <name evidence="1" type="primary">AVEN_251747_1</name>
    <name evidence="1" type="ORF">TNIN_253851</name>
</gene>
<protein>
    <submittedName>
        <fullName evidence="1">Uncharacterized protein</fullName>
    </submittedName>
</protein>
<evidence type="ECO:0000313" key="1">
    <source>
        <dbReference type="EMBL" id="GFY65778.1"/>
    </source>
</evidence>
<proteinExistence type="predicted"/>
<dbReference type="OrthoDB" id="6427446at2759"/>
<dbReference type="AlphaFoldDB" id="A0A8X7CE12"/>
<dbReference type="EMBL" id="BMAV01015688">
    <property type="protein sequence ID" value="GFY65778.1"/>
    <property type="molecule type" value="Genomic_DNA"/>
</dbReference>
<accession>A0A8X7CE12</accession>
<reference evidence="1" key="1">
    <citation type="submission" date="2020-08" db="EMBL/GenBank/DDBJ databases">
        <title>Multicomponent nature underlies the extraordinary mechanical properties of spider dragline silk.</title>
        <authorList>
            <person name="Kono N."/>
            <person name="Nakamura H."/>
            <person name="Mori M."/>
            <person name="Yoshida Y."/>
            <person name="Ohtoshi R."/>
            <person name="Malay A.D."/>
            <person name="Moran D.A.P."/>
            <person name="Tomita M."/>
            <person name="Numata K."/>
            <person name="Arakawa K."/>
        </authorList>
    </citation>
    <scope>NUCLEOTIDE SEQUENCE</scope>
</reference>
<sequence length="79" mass="9337">MSAARLQEAGHKVDDLYLGFQMIRYLPQKFLSTVQQIYRWKEEEFFAGKVEAELIAEANRLHLMKQDLRTVFLNNGYNL</sequence>
<dbReference type="Proteomes" id="UP000886998">
    <property type="component" value="Unassembled WGS sequence"/>
</dbReference>
<evidence type="ECO:0000313" key="2">
    <source>
        <dbReference type="Proteomes" id="UP000886998"/>
    </source>
</evidence>